<sequence>MGPESRSNVERQTRRKPVPSYIPPLGYDEALLLASADTQAQSWEPADMKSNSLRENSQQAFAKGTNNNATFGVRESEYELVTTDENTGERRLPTQRSRSIFYILQGWWPELVWSLVSILCLVALVTVLSSYDGKPLPNWPAGFTLNTVIAFISTVCRTAFVLPVVEGLSQYKWNWYKSPRPLADFQIFDQASRGPWGSLKLLVTTKGRIVGLMSAIILVSGIATSTLTQSIVTYPTRPIALAQNDSALTLRNEGYFWATANQNAVRDIMFPINQAIPRSLNTPPDEVMPYHQASCQTNNCTWPLFTSLAVCVDMKNVTDLLETDGDPTAPGTNATLPNGVNMQRSNYGYGNMNISTGTSLSYNGTEILEAKLFNFFVLNGPTLRATEIMMHWCVNTYNVTVQNNVPITQKVASYTKPNTGEVFVKSYNRTINGTYLTSPDSPGAQYVADGLGLSEIATSLSKTMEGYYIDLGSYDFDNGVGIYATALSRAKIGINPRNESQKLDDAQFETLKNLTQNIASGLTNALLTTNESGSAWQDERFVEIRWPWLSLLAAQVGLSILTLLIIIIQTAGLDIDIVKGSPLPALLAITPEDKSALLRESQDINVYRKDMELQVPHLRAHGIVGGLERRGEEWVLRNAAR</sequence>
<protein>
    <submittedName>
        <fullName evidence="1">Uncharacterized protein</fullName>
    </submittedName>
</protein>
<proteinExistence type="predicted"/>
<evidence type="ECO:0000313" key="2">
    <source>
        <dbReference type="Proteomes" id="UP000805649"/>
    </source>
</evidence>
<name>A0ACC3YP19_COLTU</name>
<gene>
    <name evidence="1" type="ORF">CTRU02_210452</name>
</gene>
<comment type="caution">
    <text evidence="1">The sequence shown here is derived from an EMBL/GenBank/DDBJ whole genome shotgun (WGS) entry which is preliminary data.</text>
</comment>
<evidence type="ECO:0000313" key="1">
    <source>
        <dbReference type="EMBL" id="KAL0933653.1"/>
    </source>
</evidence>
<reference evidence="1 2" key="1">
    <citation type="journal article" date="2020" name="Phytopathology">
        <title>Genome Sequence Resources of Colletotrichum truncatum, C. plurivorum, C. musicola, and C. sojae: Four Species Pathogenic to Soybean (Glycine max).</title>
        <authorList>
            <person name="Rogerio F."/>
            <person name="Boufleur T.R."/>
            <person name="Ciampi-Guillardi M."/>
            <person name="Sukno S.A."/>
            <person name="Thon M.R."/>
            <person name="Massola Junior N.S."/>
            <person name="Baroncelli R."/>
        </authorList>
    </citation>
    <scope>NUCLEOTIDE SEQUENCE [LARGE SCALE GENOMIC DNA]</scope>
    <source>
        <strain evidence="1 2">CMES1059</strain>
    </source>
</reference>
<organism evidence="1 2">
    <name type="scientific">Colletotrichum truncatum</name>
    <name type="common">Anthracnose fungus</name>
    <name type="synonym">Colletotrichum capsici</name>
    <dbReference type="NCBI Taxonomy" id="5467"/>
    <lineage>
        <taxon>Eukaryota</taxon>
        <taxon>Fungi</taxon>
        <taxon>Dikarya</taxon>
        <taxon>Ascomycota</taxon>
        <taxon>Pezizomycotina</taxon>
        <taxon>Sordariomycetes</taxon>
        <taxon>Hypocreomycetidae</taxon>
        <taxon>Glomerellales</taxon>
        <taxon>Glomerellaceae</taxon>
        <taxon>Colletotrichum</taxon>
        <taxon>Colletotrichum truncatum species complex</taxon>
    </lineage>
</organism>
<dbReference type="Proteomes" id="UP000805649">
    <property type="component" value="Unassembled WGS sequence"/>
</dbReference>
<keyword evidence="2" id="KW-1185">Reference proteome</keyword>
<accession>A0ACC3YP19</accession>
<dbReference type="EMBL" id="VUJX02000007">
    <property type="protein sequence ID" value="KAL0933653.1"/>
    <property type="molecule type" value="Genomic_DNA"/>
</dbReference>